<organism evidence="1 2">
    <name type="scientific">Leptospira interrogans serovar Canicola</name>
    <dbReference type="NCBI Taxonomy" id="211880"/>
    <lineage>
        <taxon>Bacteria</taxon>
        <taxon>Pseudomonadati</taxon>
        <taxon>Spirochaetota</taxon>
        <taxon>Spirochaetia</taxon>
        <taxon>Leptospirales</taxon>
        <taxon>Leptospiraceae</taxon>
        <taxon>Leptospira</taxon>
    </lineage>
</organism>
<evidence type="ECO:0000313" key="1">
    <source>
        <dbReference type="EMBL" id="QOI42013.1"/>
    </source>
</evidence>
<accession>A0AAP9WA62</accession>
<gene>
    <name evidence="1" type="ORF">Lepto782_06870</name>
</gene>
<sequence length="156" mass="18663">MTLNRFLPFFTFIIIFQFCNISMSQKDQVIVENSVSFFEDEQNKNLIRFKIKVTNQSRNPIPDLGVENRSKFIKFYFNGKENYPLNLYNGLEKIDGPKTIPSGSSQEFQWHESLVYYLDRNVFLHEDEFTVQWEYRKIKSKILQVNVRNRTVTTLE</sequence>
<dbReference type="EMBL" id="CP043884">
    <property type="protein sequence ID" value="QOI42013.1"/>
    <property type="molecule type" value="Genomic_DNA"/>
</dbReference>
<protein>
    <submittedName>
        <fullName evidence="1">Uncharacterized protein</fullName>
    </submittedName>
</protein>
<reference evidence="1" key="1">
    <citation type="submission" date="2019-09" db="EMBL/GenBank/DDBJ databases">
        <title>Comparative Genomics of Leptospira interrogans Reveals Genome Plasticity - A Common Adaptive Strategy for Survival in Various Hosts.</title>
        <authorList>
            <person name="Ramli S.R."/>
            <person name="Bunk B."/>
            <person name="Goris M."/>
            <person name="Bhuju S."/>
            <person name="Jarek M."/>
            <person name="Sproer C."/>
            <person name="Mustakim S."/>
            <person name="Strommenger B."/>
            <person name="Pessler F."/>
        </authorList>
    </citation>
    <scope>NUCLEOTIDE SEQUENCE</scope>
    <source>
        <strain evidence="1">782</strain>
    </source>
</reference>
<dbReference type="Proteomes" id="UP000663124">
    <property type="component" value="Chromosome 1"/>
</dbReference>
<evidence type="ECO:0000313" key="2">
    <source>
        <dbReference type="Proteomes" id="UP000663124"/>
    </source>
</evidence>
<name>A0AAP9WA62_LEPIR</name>
<proteinExistence type="predicted"/>
<dbReference type="AlphaFoldDB" id="A0AAP9WA62"/>